<dbReference type="STRING" id="225164.V3YXT2"/>
<evidence type="ECO:0000313" key="2">
    <source>
        <dbReference type="EMBL" id="ESO82873.1"/>
    </source>
</evidence>
<dbReference type="OMA" id="CLIATEY"/>
<dbReference type="HOGENOM" id="CLU_485110_0_0_1"/>
<proteinExistence type="predicted"/>
<dbReference type="SUPFAM" id="SSF52087">
    <property type="entry name" value="CRAL/TRIO domain"/>
    <property type="match status" value="1"/>
</dbReference>
<dbReference type="InterPro" id="IPR052231">
    <property type="entry name" value="Rho_GEF_signaling-related"/>
</dbReference>
<dbReference type="EMBL" id="KB203854">
    <property type="protein sequence ID" value="ESO82873.1"/>
    <property type="molecule type" value="Genomic_DNA"/>
</dbReference>
<sequence length="562" mass="64314">MTELKASKVEETEPVIEDKDNDISDLLTEELSLYYGDITSIVVNQVYKNVYKRLYDGDYYLFRQMCLEPYLKLLQKIKKSTFFISFKWIKFYSVAIQRGSFTSKMLHISVQYCTIFVTLLATITYKEEHGERKYFPFCYKSAVLLHLCDDLQSETQCHDFYFCLRLSESVEPDLVVKYHTINGVQEYLIMEGEYHLAFTTDILKHIETASEGDIVSILRNCIVSVEEGIERLKWDDIADDNGDSSVNSCQQEKCISSDLAKAKLNDSNSNNDISEQNGNIDKSSQSSKCDIKTLERTISSEFYKSRLLDSPQSVMDVDHEVLQSGIAVLPGCRDVKGGAVILIFTGSTFWHNRHVSSTELARLLMYFYSIPRKEVLKKGISIVGDIRGATSSIINILLESLYLFHDNIPNCESILHLVCDKQTQSYVLRSPVYDSRSCVKLDLLSSPDLIHRIIHPSQLPSALDGTFPFSHTEWVRFRMKLEPFLNACREVAKFLISIMQEISSMKKLPRTAEEASQLIEEHDEKVKRAFSDSCLIALQNDGENTMSSLRREESCGNSEDYR</sequence>
<dbReference type="AlphaFoldDB" id="V3YXT2"/>
<protein>
    <recommendedName>
        <fullName evidence="4">CRAL-TRIO domain-containing protein</fullName>
    </recommendedName>
</protein>
<dbReference type="GeneID" id="20236875"/>
<dbReference type="PANTHER" id="PTHR45845">
    <property type="entry name" value="RHO GUANINE NUCLEOTIDE EXCHANGE FACTOR-RELATED"/>
    <property type="match status" value="1"/>
</dbReference>
<keyword evidence="3" id="KW-1185">Reference proteome</keyword>
<feature type="region of interest" description="Disordered" evidence="1">
    <location>
        <begin position="266"/>
        <end position="286"/>
    </location>
</feature>
<evidence type="ECO:0008006" key="4">
    <source>
        <dbReference type="Google" id="ProtNLM"/>
    </source>
</evidence>
<evidence type="ECO:0000256" key="1">
    <source>
        <dbReference type="SAM" id="MobiDB-lite"/>
    </source>
</evidence>
<dbReference type="InterPro" id="IPR036865">
    <property type="entry name" value="CRAL-TRIO_dom_sf"/>
</dbReference>
<dbReference type="OrthoDB" id="6152532at2759"/>
<evidence type="ECO:0000313" key="3">
    <source>
        <dbReference type="Proteomes" id="UP000030746"/>
    </source>
</evidence>
<accession>V3YXT2</accession>
<dbReference type="RefSeq" id="XP_009066663.1">
    <property type="nucleotide sequence ID" value="XM_009068415.1"/>
</dbReference>
<dbReference type="KEGG" id="lgi:LOTGIDRAFT_155910"/>
<name>V3YXT2_LOTGI</name>
<reference evidence="2 3" key="1">
    <citation type="journal article" date="2013" name="Nature">
        <title>Insights into bilaterian evolution from three spiralian genomes.</title>
        <authorList>
            <person name="Simakov O."/>
            <person name="Marletaz F."/>
            <person name="Cho S.J."/>
            <person name="Edsinger-Gonzales E."/>
            <person name="Havlak P."/>
            <person name="Hellsten U."/>
            <person name="Kuo D.H."/>
            <person name="Larsson T."/>
            <person name="Lv J."/>
            <person name="Arendt D."/>
            <person name="Savage R."/>
            <person name="Osoegawa K."/>
            <person name="de Jong P."/>
            <person name="Grimwood J."/>
            <person name="Chapman J.A."/>
            <person name="Shapiro H."/>
            <person name="Aerts A."/>
            <person name="Otillar R.P."/>
            <person name="Terry A.Y."/>
            <person name="Boore J.L."/>
            <person name="Grigoriev I.V."/>
            <person name="Lindberg D.R."/>
            <person name="Seaver E.C."/>
            <person name="Weisblat D.A."/>
            <person name="Putnam N.H."/>
            <person name="Rokhsar D.S."/>
        </authorList>
    </citation>
    <scope>NUCLEOTIDE SEQUENCE [LARGE SCALE GENOMIC DNA]</scope>
</reference>
<organism evidence="2 3">
    <name type="scientific">Lottia gigantea</name>
    <name type="common">Giant owl limpet</name>
    <dbReference type="NCBI Taxonomy" id="225164"/>
    <lineage>
        <taxon>Eukaryota</taxon>
        <taxon>Metazoa</taxon>
        <taxon>Spiralia</taxon>
        <taxon>Lophotrochozoa</taxon>
        <taxon>Mollusca</taxon>
        <taxon>Gastropoda</taxon>
        <taxon>Patellogastropoda</taxon>
        <taxon>Lottioidea</taxon>
        <taxon>Lottiidae</taxon>
        <taxon>Lottia</taxon>
    </lineage>
</organism>
<dbReference type="Proteomes" id="UP000030746">
    <property type="component" value="Unassembled WGS sequence"/>
</dbReference>
<gene>
    <name evidence="2" type="ORF">LOTGIDRAFT_155910</name>
</gene>
<dbReference type="PANTHER" id="PTHR45845:SF3">
    <property type="entry name" value="PURATROPHIN-1-LIKE, ISOFORM A"/>
    <property type="match status" value="1"/>
</dbReference>
<dbReference type="CTD" id="20236875"/>